<keyword evidence="3" id="KW-0418">Kinase</keyword>
<comment type="caution">
    <text evidence="3">The sequence shown here is derived from an EMBL/GenBank/DDBJ whole genome shotgun (WGS) entry which is preliminary data.</text>
</comment>
<dbReference type="InterPro" id="IPR050167">
    <property type="entry name" value="Ser_Thr_protein_kinase"/>
</dbReference>
<feature type="non-terminal residue" evidence="3">
    <location>
        <position position="1"/>
    </location>
</feature>
<proteinExistence type="predicted"/>
<dbReference type="InterPro" id="IPR010632">
    <property type="entry name" value="DUF1221"/>
</dbReference>
<feature type="compositionally biased region" description="Basic residues" evidence="1">
    <location>
        <begin position="836"/>
        <end position="845"/>
    </location>
</feature>
<dbReference type="Pfam" id="PF07714">
    <property type="entry name" value="PK_Tyr_Ser-Thr"/>
    <property type="match status" value="1"/>
</dbReference>
<dbReference type="Gene3D" id="1.10.510.10">
    <property type="entry name" value="Transferase(Phosphotransferase) domain 1"/>
    <property type="match status" value="1"/>
</dbReference>
<feature type="region of interest" description="Disordered" evidence="1">
    <location>
        <begin position="761"/>
        <end position="783"/>
    </location>
</feature>
<dbReference type="InterPro" id="IPR000719">
    <property type="entry name" value="Prot_kinase_dom"/>
</dbReference>
<dbReference type="FunFam" id="1.10.510.10:FF:000778">
    <property type="entry name" value="Kinase family protein"/>
    <property type="match status" value="1"/>
</dbReference>
<reference evidence="3" key="1">
    <citation type="submission" date="2020-06" db="EMBL/GenBank/DDBJ databases">
        <authorList>
            <person name="Li T."/>
            <person name="Hu X."/>
            <person name="Zhang T."/>
            <person name="Song X."/>
            <person name="Zhang H."/>
            <person name="Dai N."/>
            <person name="Sheng W."/>
            <person name="Hou X."/>
            <person name="Wei L."/>
        </authorList>
    </citation>
    <scope>NUCLEOTIDE SEQUENCE</scope>
    <source>
        <strain evidence="3">G02</strain>
        <tissue evidence="3">Leaf</tissue>
    </source>
</reference>
<dbReference type="SUPFAM" id="SSF56112">
    <property type="entry name" value="Protein kinase-like (PK-like)"/>
    <property type="match status" value="1"/>
</dbReference>
<reference evidence="3" key="2">
    <citation type="journal article" date="2024" name="Plant">
        <title>Genomic evolution and insights into agronomic trait innovations of Sesamum species.</title>
        <authorList>
            <person name="Miao H."/>
            <person name="Wang L."/>
            <person name="Qu L."/>
            <person name="Liu H."/>
            <person name="Sun Y."/>
            <person name="Le M."/>
            <person name="Wang Q."/>
            <person name="Wei S."/>
            <person name="Zheng Y."/>
            <person name="Lin W."/>
            <person name="Duan Y."/>
            <person name="Cao H."/>
            <person name="Xiong S."/>
            <person name="Wang X."/>
            <person name="Wei L."/>
            <person name="Li C."/>
            <person name="Ma Q."/>
            <person name="Ju M."/>
            <person name="Zhao R."/>
            <person name="Li G."/>
            <person name="Mu C."/>
            <person name="Tian Q."/>
            <person name="Mei H."/>
            <person name="Zhang T."/>
            <person name="Gao T."/>
            <person name="Zhang H."/>
        </authorList>
    </citation>
    <scope>NUCLEOTIDE SEQUENCE</scope>
    <source>
        <strain evidence="3">G02</strain>
    </source>
</reference>
<dbReference type="GO" id="GO:0005524">
    <property type="term" value="F:ATP binding"/>
    <property type="evidence" value="ECO:0007669"/>
    <property type="project" value="InterPro"/>
</dbReference>
<feature type="compositionally biased region" description="Polar residues" evidence="1">
    <location>
        <begin position="771"/>
        <end position="783"/>
    </location>
</feature>
<feature type="compositionally biased region" description="Low complexity" evidence="1">
    <location>
        <begin position="910"/>
        <end position="920"/>
    </location>
</feature>
<dbReference type="PROSITE" id="PS50011">
    <property type="entry name" value="PROTEIN_KINASE_DOM"/>
    <property type="match status" value="1"/>
</dbReference>
<feature type="compositionally biased region" description="Polar residues" evidence="1">
    <location>
        <begin position="1021"/>
        <end position="1042"/>
    </location>
</feature>
<dbReference type="GO" id="GO:0005737">
    <property type="term" value="C:cytoplasm"/>
    <property type="evidence" value="ECO:0007669"/>
    <property type="project" value="TreeGrafter"/>
</dbReference>
<feature type="compositionally biased region" description="Low complexity" evidence="1">
    <location>
        <begin position="811"/>
        <end position="824"/>
    </location>
</feature>
<feature type="domain" description="Protein kinase" evidence="2">
    <location>
        <begin position="244"/>
        <end position="517"/>
    </location>
</feature>
<name>A0AAW2KZV1_SESRA</name>
<evidence type="ECO:0000256" key="1">
    <source>
        <dbReference type="SAM" id="MobiDB-lite"/>
    </source>
</evidence>
<accession>A0AAW2KZV1</accession>
<dbReference type="InterPro" id="IPR001245">
    <property type="entry name" value="Ser-Thr/Tyr_kinase_cat_dom"/>
</dbReference>
<dbReference type="GO" id="GO:0007165">
    <property type="term" value="P:signal transduction"/>
    <property type="evidence" value="ECO:0007669"/>
    <property type="project" value="TreeGrafter"/>
</dbReference>
<gene>
    <name evidence="3" type="ORF">Sradi_5648800</name>
</gene>
<dbReference type="Pfam" id="PF06760">
    <property type="entry name" value="DUF1221"/>
    <property type="match status" value="1"/>
</dbReference>
<protein>
    <submittedName>
        <fullName evidence="3">Light-sensor Protein kinase</fullName>
    </submittedName>
</protein>
<feature type="compositionally biased region" description="Low complexity" evidence="1">
    <location>
        <begin position="940"/>
        <end position="954"/>
    </location>
</feature>
<feature type="region of interest" description="Disordered" evidence="1">
    <location>
        <begin position="798"/>
        <end position="1042"/>
    </location>
</feature>
<dbReference type="PANTHER" id="PTHR23257">
    <property type="entry name" value="SERINE-THREONINE PROTEIN KINASE"/>
    <property type="match status" value="1"/>
</dbReference>
<dbReference type="EMBL" id="JACGWJ010000026">
    <property type="protein sequence ID" value="KAL0312495.1"/>
    <property type="molecule type" value="Genomic_DNA"/>
</dbReference>
<dbReference type="GO" id="GO:0004672">
    <property type="term" value="F:protein kinase activity"/>
    <property type="evidence" value="ECO:0007669"/>
    <property type="project" value="InterPro"/>
</dbReference>
<dbReference type="InterPro" id="IPR011009">
    <property type="entry name" value="Kinase-like_dom_sf"/>
</dbReference>
<keyword evidence="3" id="KW-0808">Transferase</keyword>
<feature type="compositionally biased region" description="Basic and acidic residues" evidence="1">
    <location>
        <begin position="846"/>
        <end position="858"/>
    </location>
</feature>
<dbReference type="AlphaFoldDB" id="A0AAW2KZV1"/>
<evidence type="ECO:0000259" key="2">
    <source>
        <dbReference type="PROSITE" id="PS50011"/>
    </source>
</evidence>
<feature type="region of interest" description="Disordered" evidence="1">
    <location>
        <begin position="673"/>
        <end position="699"/>
    </location>
</feature>
<sequence>GGIVFLKTGMDQFRQVGEVLGSLKALMVLKHEIQINQRQCCLLFDMLTFAFETISEEIRQHLRFEDRNSKWKALDLPMKELHKVFKEAELYIKHCIDAKNWWGRAISLHANKDCVELHIHNLLCCFPVVIEAIETAAEISGVDQEDMQKRRAALTQKYDQECDDPKLFLWKFGKQYIVPREICHRLEYAWKEDRWLLLEKLEEKKKTAKHEQRLGELLIRKLSNGGTSKGKLLPSNALVGAQDYFVRRRLGSGYPSGGGNLKEIHWLGESFAMRNFYGSIDPLHAEISSVLSLSHPNVLQYHCAFYDEDRKEGFLVMELMSKNLGAHIKEHSGQRNRIPFSIPVAVDIMLQIARGMEYLHSRKIYHGDLNPSNVLLKAKNASIGGFQAKITGFGMTSIMNSTARSPKPTGADLDIWLAPEVLAELGQPDSKCSSKYTDKADVYSFGMLCFTLLTGKVPFEDGHLQGEKMARNIRAGERPLFSYPSPKYLSNLTKKCWQTNPNQRPTFSSICRILRYIKKNLVINPDHGDPDSPPPLVDYYDLETGYLKKLPGEGSEDLASVSQIPFQMFTYKVVEREKISGKKWDLATEGSVHRVPSVFDDENMATMDDLFLAPSDRRSVCSEIIDTKNPTLAADMRSVISETPHRKLFLFDQRSLGSESPGKRFSIAADQRPVGAGTPERSVSTMDQRPPIIQPPEKRYDQNLTGENLVEVQNKIIIASKVAESQLPSPRPLQIGKSKSMKVVQHKVEISEILEKKQSLKPIGERKPASLESSQERISSQATAGCQNLAENLEKGLEQNTESIPKSVLASSTTSTKTEPPTTSIQEPGNSENSGKKAKRRKSKDRKTEKETPKEDLPRSSTARLKKTKLIWSPASSPAKAMRTCGSSEIPKDDSSRFPSATMRKIKTIFSSASSPARAFRTPENDSPRSSPTTMKKTMPSFSPASSPSRPFKSYGSLEIPKGDSPCSSPARMKKLIPSFSTASSPSRAFKSCASPKRSSASHLKDHSPPKSPMSPYTRCSRLSRQSSLPVAMSQQEPQNRS</sequence>
<organism evidence="3">
    <name type="scientific">Sesamum radiatum</name>
    <name type="common">Black benniseed</name>
    <dbReference type="NCBI Taxonomy" id="300843"/>
    <lineage>
        <taxon>Eukaryota</taxon>
        <taxon>Viridiplantae</taxon>
        <taxon>Streptophyta</taxon>
        <taxon>Embryophyta</taxon>
        <taxon>Tracheophyta</taxon>
        <taxon>Spermatophyta</taxon>
        <taxon>Magnoliopsida</taxon>
        <taxon>eudicotyledons</taxon>
        <taxon>Gunneridae</taxon>
        <taxon>Pentapetalae</taxon>
        <taxon>asterids</taxon>
        <taxon>lamiids</taxon>
        <taxon>Lamiales</taxon>
        <taxon>Pedaliaceae</taxon>
        <taxon>Sesamum</taxon>
    </lineage>
</organism>
<dbReference type="PANTHER" id="PTHR23257:SF943">
    <property type="entry name" value="SERINE_THREONINE-PROTEIN KINASE GIN4-LIKE"/>
    <property type="match status" value="1"/>
</dbReference>
<evidence type="ECO:0000313" key="3">
    <source>
        <dbReference type="EMBL" id="KAL0312495.1"/>
    </source>
</evidence>